<dbReference type="AlphaFoldDB" id="U5E7W8"/>
<comment type="cofactor">
    <cofactor evidence="1">
        <name>Zn(2+)</name>
        <dbReference type="ChEBI" id="CHEBI:29105"/>
    </cofactor>
</comment>
<dbReference type="InterPro" id="IPR018497">
    <property type="entry name" value="Peptidase_M13_C"/>
</dbReference>
<keyword evidence="4" id="KW-0479">Metal-binding</keyword>
<keyword evidence="7" id="KW-0482">Metalloprotease</keyword>
<dbReference type="STRING" id="1824.SAMN05444423_103371"/>
<dbReference type="SUPFAM" id="SSF55486">
    <property type="entry name" value="Metalloproteases ('zincins'), catalytic domain"/>
    <property type="match status" value="1"/>
</dbReference>
<dbReference type="RefSeq" id="WP_022565763.1">
    <property type="nucleotide sequence ID" value="NZ_BAFO02000011.1"/>
</dbReference>
<evidence type="ECO:0000256" key="1">
    <source>
        <dbReference type="ARBA" id="ARBA00001947"/>
    </source>
</evidence>
<dbReference type="Proteomes" id="UP000017048">
    <property type="component" value="Unassembled WGS sequence"/>
</dbReference>
<comment type="caution">
    <text evidence="11">The sequence shown here is derived from an EMBL/GenBank/DDBJ whole genome shotgun (WGS) entry which is preliminary data.</text>
</comment>
<dbReference type="PROSITE" id="PS51257">
    <property type="entry name" value="PROKAR_LIPOPROTEIN"/>
    <property type="match status" value="1"/>
</dbReference>
<evidence type="ECO:0000256" key="3">
    <source>
        <dbReference type="ARBA" id="ARBA00022670"/>
    </source>
</evidence>
<dbReference type="Pfam" id="PF05649">
    <property type="entry name" value="Peptidase_M13_N"/>
    <property type="match status" value="1"/>
</dbReference>
<name>U5E7W8_NOCAS</name>
<dbReference type="Gene3D" id="3.40.390.10">
    <property type="entry name" value="Collagenase (Catalytic Domain)"/>
    <property type="match status" value="1"/>
</dbReference>
<sequence length="678" mass="75051">MTSSGRPSVVDRRAFLIAMGLVPVAAALASCTSDSPEVQLTGVDMSGGDPAIRPQDDLYRHVNGAWLRDYQLPPDKASVGAITDANDRTLAQLRAIIEGIENPKPGTEAQQIKDLYDARLDLDEIERLGITPLDGLFAALDKAADKPALARIMAEAPISGLIGMGIGIDRKNSKAYIPSVSQAGLTLGEQYYRKPEFAAQLAGYQTYLEQLAKGLGMADPAGVAQRTVDLEKRIAANHWDSVRLRNTDATYNLMSWQELTALGPQFDWDPWLAGMTDRPKSLFDKMVVGQPSFVTAAAQLWSEVDIAQWRDYLKLHIANTYARFLPKAIADARFDFVGRVLSGLEEKPEMWRSAVGVVDDNLGEPLGKLYVDKHFPPAAKERAMEMVDDLRAAYHDNFTNSTWMSQPTREASIAKLDKIVAQIGYPDKWVDYSSVQVTRGKLIESLIAINAFESKRAFARLGTEVDKSEWSMSPQTVNAYYSPTTNQIVFPAAYLQPPFFDKDAVDAVNYGAVGSTIGHEIGHGFDDQGSKYDGDGNRRDWWTPEDRAAFDAKTQQLIAQYDVLVPEGAPEGQHVNGALTVGENLADLRGLQIALAAYRKLAERTGAQADFQSMFFSWARQWRDKQTEEATLQGLQDTHSPNEFRCNQVVRNIAEFYSTFGVVEGDKLFMAQDQRVTL</sequence>
<feature type="chain" id="PRO_5039284467" evidence="8">
    <location>
        <begin position="30"/>
        <end position="678"/>
    </location>
</feature>
<dbReference type="GO" id="GO:0004222">
    <property type="term" value="F:metalloendopeptidase activity"/>
    <property type="evidence" value="ECO:0007669"/>
    <property type="project" value="InterPro"/>
</dbReference>
<dbReference type="Gene3D" id="1.10.1380.10">
    <property type="entry name" value="Neutral endopeptidase , domain2"/>
    <property type="match status" value="1"/>
</dbReference>
<dbReference type="PROSITE" id="PS51318">
    <property type="entry name" value="TAT"/>
    <property type="match status" value="1"/>
</dbReference>
<evidence type="ECO:0000256" key="4">
    <source>
        <dbReference type="ARBA" id="ARBA00022723"/>
    </source>
</evidence>
<feature type="signal peptide" evidence="8">
    <location>
        <begin position="1"/>
        <end position="29"/>
    </location>
</feature>
<comment type="similarity">
    <text evidence="2">Belongs to the peptidase M13 family.</text>
</comment>
<dbReference type="PANTHER" id="PTHR11733:SF167">
    <property type="entry name" value="FI17812P1-RELATED"/>
    <property type="match status" value="1"/>
</dbReference>
<evidence type="ECO:0000313" key="12">
    <source>
        <dbReference type="Proteomes" id="UP000017048"/>
    </source>
</evidence>
<feature type="domain" description="Peptidase M13 C-terminal" evidence="9">
    <location>
        <begin position="478"/>
        <end position="676"/>
    </location>
</feature>
<dbReference type="GO" id="GO:0046872">
    <property type="term" value="F:metal ion binding"/>
    <property type="evidence" value="ECO:0007669"/>
    <property type="project" value="UniProtKB-KW"/>
</dbReference>
<dbReference type="GO" id="GO:0005886">
    <property type="term" value="C:plasma membrane"/>
    <property type="evidence" value="ECO:0007669"/>
    <property type="project" value="TreeGrafter"/>
</dbReference>
<evidence type="ECO:0000259" key="10">
    <source>
        <dbReference type="Pfam" id="PF05649"/>
    </source>
</evidence>
<protein>
    <submittedName>
        <fullName evidence="11">Metalloendopeptidase</fullName>
    </submittedName>
</protein>
<evidence type="ECO:0000256" key="7">
    <source>
        <dbReference type="ARBA" id="ARBA00023049"/>
    </source>
</evidence>
<dbReference type="eggNOG" id="COG3590">
    <property type="taxonomic scope" value="Bacteria"/>
</dbReference>
<dbReference type="InterPro" id="IPR000718">
    <property type="entry name" value="Peptidase_M13"/>
</dbReference>
<dbReference type="PRINTS" id="PR00786">
    <property type="entry name" value="NEPRILYSIN"/>
</dbReference>
<dbReference type="CDD" id="cd08662">
    <property type="entry name" value="M13"/>
    <property type="match status" value="1"/>
</dbReference>
<keyword evidence="6" id="KW-0862">Zinc</keyword>
<dbReference type="InterPro" id="IPR006311">
    <property type="entry name" value="TAT_signal"/>
</dbReference>
<feature type="domain" description="Peptidase M13 N-terminal" evidence="10">
    <location>
        <begin position="54"/>
        <end position="426"/>
    </location>
</feature>
<keyword evidence="8" id="KW-0732">Signal</keyword>
<dbReference type="EMBL" id="BAFO02000011">
    <property type="protein sequence ID" value="GAD82533.1"/>
    <property type="molecule type" value="Genomic_DNA"/>
</dbReference>
<organism evidence="11 12">
    <name type="scientific">Nocardia asteroides NBRC 15531</name>
    <dbReference type="NCBI Taxonomy" id="1110697"/>
    <lineage>
        <taxon>Bacteria</taxon>
        <taxon>Bacillati</taxon>
        <taxon>Actinomycetota</taxon>
        <taxon>Actinomycetes</taxon>
        <taxon>Mycobacteriales</taxon>
        <taxon>Nocardiaceae</taxon>
        <taxon>Nocardia</taxon>
    </lineage>
</organism>
<evidence type="ECO:0000256" key="8">
    <source>
        <dbReference type="SAM" id="SignalP"/>
    </source>
</evidence>
<keyword evidence="3" id="KW-0645">Protease</keyword>
<proteinExistence type="inferred from homology"/>
<dbReference type="PROSITE" id="PS51885">
    <property type="entry name" value="NEPRILYSIN"/>
    <property type="match status" value="1"/>
</dbReference>
<gene>
    <name evidence="11" type="ORF">NCAST_11_00300</name>
</gene>
<dbReference type="PANTHER" id="PTHR11733">
    <property type="entry name" value="ZINC METALLOPROTEASE FAMILY M13 NEPRILYSIN-RELATED"/>
    <property type="match status" value="1"/>
</dbReference>
<evidence type="ECO:0000256" key="2">
    <source>
        <dbReference type="ARBA" id="ARBA00007357"/>
    </source>
</evidence>
<reference evidence="11 12" key="1">
    <citation type="journal article" date="2014" name="BMC Genomics">
        <title>Genome based analysis of type-I polyketide synthase and nonribosomal peptide synthetase gene clusters in seven strains of five representative Nocardia species.</title>
        <authorList>
            <person name="Komaki H."/>
            <person name="Ichikawa N."/>
            <person name="Hosoyama A."/>
            <person name="Takahashi-Nakaguchi A."/>
            <person name="Matsuzawa T."/>
            <person name="Suzuki K."/>
            <person name="Fujita N."/>
            <person name="Gonoi T."/>
        </authorList>
    </citation>
    <scope>NUCLEOTIDE SEQUENCE [LARGE SCALE GENOMIC DNA]</scope>
    <source>
        <strain evidence="11 12">NBRC 15531</strain>
    </source>
</reference>
<keyword evidence="12" id="KW-1185">Reference proteome</keyword>
<keyword evidence="5" id="KW-0378">Hydrolase</keyword>
<evidence type="ECO:0000256" key="6">
    <source>
        <dbReference type="ARBA" id="ARBA00022833"/>
    </source>
</evidence>
<accession>U5E7W8</accession>
<evidence type="ECO:0000256" key="5">
    <source>
        <dbReference type="ARBA" id="ARBA00022801"/>
    </source>
</evidence>
<evidence type="ECO:0000313" key="11">
    <source>
        <dbReference type="EMBL" id="GAD82533.1"/>
    </source>
</evidence>
<dbReference type="Pfam" id="PF01431">
    <property type="entry name" value="Peptidase_M13"/>
    <property type="match status" value="1"/>
</dbReference>
<dbReference type="InterPro" id="IPR042089">
    <property type="entry name" value="Peptidase_M13_dom_2"/>
</dbReference>
<dbReference type="GO" id="GO:0016485">
    <property type="term" value="P:protein processing"/>
    <property type="evidence" value="ECO:0007669"/>
    <property type="project" value="TreeGrafter"/>
</dbReference>
<dbReference type="InterPro" id="IPR008753">
    <property type="entry name" value="Peptidase_M13_N"/>
</dbReference>
<evidence type="ECO:0000259" key="9">
    <source>
        <dbReference type="Pfam" id="PF01431"/>
    </source>
</evidence>
<dbReference type="InterPro" id="IPR024079">
    <property type="entry name" value="MetalloPept_cat_dom_sf"/>
</dbReference>